<feature type="region of interest" description="Disordered" evidence="1">
    <location>
        <begin position="107"/>
        <end position="133"/>
    </location>
</feature>
<name>E3MP82_CAERE</name>
<dbReference type="EMBL" id="DS268462">
    <property type="protein sequence ID" value="EFP06419.1"/>
    <property type="molecule type" value="Genomic_DNA"/>
</dbReference>
<dbReference type="Proteomes" id="UP000008281">
    <property type="component" value="Unassembled WGS sequence"/>
</dbReference>
<keyword evidence="3" id="KW-1185">Reference proteome</keyword>
<dbReference type="AlphaFoldDB" id="E3MP82"/>
<dbReference type="InParanoid" id="E3MP82"/>
<proteinExistence type="predicted"/>
<protein>
    <submittedName>
        <fullName evidence="2">Uncharacterized protein</fullName>
    </submittedName>
</protein>
<accession>E3MP82</accession>
<evidence type="ECO:0000313" key="3">
    <source>
        <dbReference type="Proteomes" id="UP000008281"/>
    </source>
</evidence>
<sequence>MPTSFLKALSDSQAIVLGAEDPRLAQLMEENEKLKKEKEEKDKKLIRPNEEMKLPARADMLEKKWRNWRKKKEIKDDLKVAMEKKKTAQDGVKAMGKMENQEIKKLEADLKKKTEEKNEMEAKMKEKLEEQSE</sequence>
<dbReference type="HOGENOM" id="CLU_1908639_0_0_1"/>
<organism evidence="3">
    <name type="scientific">Caenorhabditis remanei</name>
    <name type="common">Caenorhabditis vulgaris</name>
    <dbReference type="NCBI Taxonomy" id="31234"/>
    <lineage>
        <taxon>Eukaryota</taxon>
        <taxon>Metazoa</taxon>
        <taxon>Ecdysozoa</taxon>
        <taxon>Nematoda</taxon>
        <taxon>Chromadorea</taxon>
        <taxon>Rhabditida</taxon>
        <taxon>Rhabditina</taxon>
        <taxon>Rhabditomorpha</taxon>
        <taxon>Rhabditoidea</taxon>
        <taxon>Rhabditidae</taxon>
        <taxon>Peloderinae</taxon>
        <taxon>Caenorhabditis</taxon>
    </lineage>
</organism>
<reference evidence="2" key="1">
    <citation type="submission" date="2007-07" db="EMBL/GenBank/DDBJ databases">
        <title>PCAP assembly of the Caenorhabditis remanei genome.</title>
        <authorList>
            <consortium name="The Caenorhabditis remanei Sequencing Consortium"/>
            <person name="Wilson R.K."/>
        </authorList>
    </citation>
    <scope>NUCLEOTIDE SEQUENCE [LARGE SCALE GENOMIC DNA]</scope>
    <source>
        <strain evidence="2">PB4641</strain>
    </source>
</reference>
<evidence type="ECO:0000313" key="2">
    <source>
        <dbReference type="EMBL" id="EFP06419.1"/>
    </source>
</evidence>
<evidence type="ECO:0000256" key="1">
    <source>
        <dbReference type="SAM" id="MobiDB-lite"/>
    </source>
</evidence>
<gene>
    <name evidence="2" type="ORF">CRE_07610</name>
</gene>